<feature type="transmembrane region" description="Helical" evidence="10">
    <location>
        <begin position="748"/>
        <end position="769"/>
    </location>
</feature>
<feature type="transmembrane region" description="Helical" evidence="10">
    <location>
        <begin position="349"/>
        <end position="369"/>
    </location>
</feature>
<keyword evidence="4" id="KW-0328">Glycosyltransferase</keyword>
<dbReference type="PANTHER" id="PTHR31182:SF17">
    <property type="entry name" value="EEIG1_EHBP1 PROTEIN AMINO-TERMINAL DOMAIN PROTEIN"/>
    <property type="match status" value="1"/>
</dbReference>
<evidence type="ECO:0000256" key="8">
    <source>
        <dbReference type="ARBA" id="ARBA00022989"/>
    </source>
</evidence>
<feature type="transmembrane region" description="Helical" evidence="10">
    <location>
        <begin position="831"/>
        <end position="850"/>
    </location>
</feature>
<feature type="transmembrane region" description="Helical" evidence="10">
    <location>
        <begin position="725"/>
        <end position="742"/>
    </location>
</feature>
<comment type="subcellular location">
    <subcellularLocation>
        <location evidence="1">Endoplasmic reticulum membrane</location>
        <topology evidence="1">Multi-pass membrane protein</topology>
    </subcellularLocation>
</comment>
<dbReference type="PANTHER" id="PTHR31182">
    <property type="entry name" value="C2 NT-TYPE DOMAIN-CONTAINING PROTEIN"/>
    <property type="match status" value="1"/>
</dbReference>
<dbReference type="Pfam" id="PF03155">
    <property type="entry name" value="Alg6_Alg8"/>
    <property type="match status" value="1"/>
</dbReference>
<keyword evidence="6 10" id="KW-0812">Transmembrane</keyword>
<comment type="caution">
    <text evidence="11">The sequence shown here is derived from an EMBL/GenBank/DDBJ whole genome shotgun (WGS) entry which is preliminary data.</text>
</comment>
<evidence type="ECO:0000256" key="2">
    <source>
        <dbReference type="ARBA" id="ARBA00004922"/>
    </source>
</evidence>
<keyword evidence="8 10" id="KW-1133">Transmembrane helix</keyword>
<comment type="pathway">
    <text evidence="2">Protein modification; protein glycosylation.</text>
</comment>
<gene>
    <name evidence="11" type="ORF">G4B88_003801</name>
</gene>
<sequence>MAIYSYKTSEVPSLGLGPVLGSQIPSPKPTSESSLDLDSGSGFGCKSLVPSLGLGPVPVLVPGPKSLGSSSGLELLELFSHNKEAMLKVEVLFASFASGEDACSVIAVLISHWLHCNPNLIPTRLQFESLIIQGSSEWRVLCSTETSYCGHFDIETVVNAGIRSLSICAHKSIMGIVGVEKFEPLKDLFSLDEMWETITKNLTTEPRVFIVGWDDHFFVLKLELHTCYIFDSFGARLFRGCNEAYVLKFDESSVIFGSDQKTVLCAGKECCKEFMKKFFTNSVVMVLKEEYEKGCIQLPHLYEKLQVNMSYMCLNTLSSISSSSSYAPSRNENFRSMEKESNQSNPISGIWWFFAIATCLKLLLIPSYHSTDFEVHRNWLAITNSLPISQWYSDETSPWTLDYPPFFAYFERFLSIFAKLIDPQIVDLQKGLNYNSNTVIYFQRITVIVSDLCLVYGVLRLTRNLDSKKRKSIWVLVIWSPMLMIVDHLHFQYNGFLIGILLISLSYVEEGNDLMGGFVFAVLLCFKHLFAVAAPVYFVYLLRHYCWKRGFLRGFRQLSAMGTVVVAVFVAAFGPFLYYGQIQQVISRMFPFGRGLCHAYWAPNFWVLYIILDKGLAFFLRKLGFNIQTPTASFTGGVVGDSSPFAVLPRITPLTTFLMVLLALCPCLIQVWRNPQPKKITRWVAYAYMCGFLFGWHVHEKASLHFVIPLAIVAVQSMDMDDAKHYFILSIVSCYSLFPLLYESQEYPIKVVLLLLHSILMWLGFSALYQSGRTVKTRKEVKTSSSSTLAMEEEGGFSIGLLEKSYLIGIIIVEIWGQFVHPLVLGDKFPFIPLMLISIYSTIGVVYSWIWQLKWIVTSEPKFAWSDNRLKLVSYEKVREARLKLTLEVPIFFASFDQMNNVVSGEGACSAIAIVVSHWLLSNPNSLPTRFQLDSLIIQGSSEWRKLCNKTSHQNRFLNNHFDIETLVEAGIRPLSIITEKSTTGFFGVEKFEDLKGHFSLDDMWEEITKSLTDEPKVFILGWNDHFFVMKLTISSYYIIDSLGGRLFARCNQAYILNFDESSTLYSENKIICAGKECCKEFLSKFMANEIVMELEEYNKKGYISLEYIYEKLQIDMHYMCLTTPSSPTLLSYPQVLAFNRVGVGVEFWRRTKPKVFILSRNDHFFVMKLTLSSY</sequence>
<dbReference type="GO" id="GO:0005789">
    <property type="term" value="C:endoplasmic reticulum membrane"/>
    <property type="evidence" value="ECO:0007669"/>
    <property type="project" value="UniProtKB-SubCell"/>
</dbReference>
<feature type="transmembrane region" description="Helical" evidence="10">
    <location>
        <begin position="471"/>
        <end position="486"/>
    </location>
</feature>
<evidence type="ECO:0000256" key="7">
    <source>
        <dbReference type="ARBA" id="ARBA00022824"/>
    </source>
</evidence>
<evidence type="ECO:0008006" key="13">
    <source>
        <dbReference type="Google" id="ProtNLM"/>
    </source>
</evidence>
<comment type="similarity">
    <text evidence="3">Belongs to the ALG6/ALG8 glucosyltransferase family.</text>
</comment>
<name>A0A7J6FKV0_CANSA</name>
<dbReference type="UniPathway" id="UPA00378"/>
<feature type="transmembrane region" description="Helical" evidence="10">
    <location>
        <begin position="440"/>
        <end position="459"/>
    </location>
</feature>
<evidence type="ECO:0000313" key="11">
    <source>
        <dbReference type="EMBL" id="KAF4371331.1"/>
    </source>
</evidence>
<organism evidence="11 12">
    <name type="scientific">Cannabis sativa</name>
    <name type="common">Hemp</name>
    <name type="synonym">Marijuana</name>
    <dbReference type="NCBI Taxonomy" id="3483"/>
    <lineage>
        <taxon>Eukaryota</taxon>
        <taxon>Viridiplantae</taxon>
        <taxon>Streptophyta</taxon>
        <taxon>Embryophyta</taxon>
        <taxon>Tracheophyta</taxon>
        <taxon>Spermatophyta</taxon>
        <taxon>Magnoliopsida</taxon>
        <taxon>eudicotyledons</taxon>
        <taxon>Gunneridae</taxon>
        <taxon>Pentapetalae</taxon>
        <taxon>rosids</taxon>
        <taxon>fabids</taxon>
        <taxon>Rosales</taxon>
        <taxon>Cannabaceae</taxon>
        <taxon>Cannabis</taxon>
    </lineage>
</organism>
<keyword evidence="5" id="KW-0808">Transferase</keyword>
<dbReference type="EMBL" id="JAATIQ010000197">
    <property type="protein sequence ID" value="KAF4371331.1"/>
    <property type="molecule type" value="Genomic_DNA"/>
</dbReference>
<dbReference type="AlphaFoldDB" id="A0A7J6FKV0"/>
<feature type="transmembrane region" description="Helical" evidence="10">
    <location>
        <begin position="651"/>
        <end position="673"/>
    </location>
</feature>
<proteinExistence type="inferred from homology"/>
<dbReference type="InterPro" id="IPR004856">
    <property type="entry name" value="Glyco_trans_ALG6/ALG8"/>
</dbReference>
<evidence type="ECO:0000313" key="12">
    <source>
        <dbReference type="Proteomes" id="UP000583929"/>
    </source>
</evidence>
<keyword evidence="12" id="KW-1185">Reference proteome</keyword>
<feature type="transmembrane region" description="Helical" evidence="10">
    <location>
        <begin position="560"/>
        <end position="580"/>
    </location>
</feature>
<evidence type="ECO:0000256" key="4">
    <source>
        <dbReference type="ARBA" id="ARBA00022676"/>
    </source>
</evidence>
<evidence type="ECO:0000256" key="9">
    <source>
        <dbReference type="ARBA" id="ARBA00023136"/>
    </source>
</evidence>
<evidence type="ECO:0000256" key="1">
    <source>
        <dbReference type="ARBA" id="ARBA00004477"/>
    </source>
</evidence>
<accession>A0A7J6FKV0</accession>
<dbReference type="GO" id="GO:0016758">
    <property type="term" value="F:hexosyltransferase activity"/>
    <property type="evidence" value="ECO:0007669"/>
    <property type="project" value="InterPro"/>
</dbReference>
<evidence type="ECO:0000256" key="5">
    <source>
        <dbReference type="ARBA" id="ARBA00022679"/>
    </source>
</evidence>
<feature type="transmembrane region" description="Helical" evidence="10">
    <location>
        <begin position="515"/>
        <end position="540"/>
    </location>
</feature>
<evidence type="ECO:0000256" key="6">
    <source>
        <dbReference type="ARBA" id="ARBA00022692"/>
    </source>
</evidence>
<evidence type="ECO:0000256" key="10">
    <source>
        <dbReference type="SAM" id="Phobius"/>
    </source>
</evidence>
<keyword evidence="7" id="KW-0256">Endoplasmic reticulum</keyword>
<protein>
    <recommendedName>
        <fullName evidence="13">Alpha-1,3-glucosyltransferase</fullName>
    </recommendedName>
</protein>
<dbReference type="Proteomes" id="UP000583929">
    <property type="component" value="Unassembled WGS sequence"/>
</dbReference>
<evidence type="ECO:0000256" key="3">
    <source>
        <dbReference type="ARBA" id="ARBA00008715"/>
    </source>
</evidence>
<reference evidence="11 12" key="1">
    <citation type="journal article" date="2020" name="bioRxiv">
        <title>Sequence and annotation of 42 cannabis genomes reveals extensive copy number variation in cannabinoid synthesis and pathogen resistance genes.</title>
        <authorList>
            <person name="Mckernan K.J."/>
            <person name="Helbert Y."/>
            <person name="Kane L.T."/>
            <person name="Ebling H."/>
            <person name="Zhang L."/>
            <person name="Liu B."/>
            <person name="Eaton Z."/>
            <person name="Mclaughlin S."/>
            <person name="Kingan S."/>
            <person name="Baybayan P."/>
            <person name="Concepcion G."/>
            <person name="Jordan M."/>
            <person name="Riva A."/>
            <person name="Barbazuk W."/>
            <person name="Harkins T."/>
        </authorList>
    </citation>
    <scope>NUCLEOTIDE SEQUENCE [LARGE SCALE GENOMIC DNA]</scope>
    <source>
        <strain evidence="12">cv. Jamaican Lion 4</strain>
        <tissue evidence="11">Leaf</tissue>
    </source>
</reference>
<keyword evidence="9 10" id="KW-0472">Membrane</keyword>